<feature type="region of interest" description="Disordered" evidence="1">
    <location>
        <begin position="64"/>
        <end position="98"/>
    </location>
</feature>
<dbReference type="Gene3D" id="3.40.640.10">
    <property type="entry name" value="Type I PLP-dependent aspartate aminotransferase-like (Major domain)"/>
    <property type="match status" value="1"/>
</dbReference>
<keyword evidence="3" id="KW-0032">Aminotransferase</keyword>
<dbReference type="EMBL" id="BTTX01000001">
    <property type="protein sequence ID" value="GMU04435.1"/>
    <property type="molecule type" value="Genomic_DNA"/>
</dbReference>
<dbReference type="PANTHER" id="PTHR45744">
    <property type="entry name" value="TYROSINE AMINOTRANSFERASE"/>
    <property type="match status" value="1"/>
</dbReference>
<dbReference type="CDD" id="cd00609">
    <property type="entry name" value="AAT_like"/>
    <property type="match status" value="1"/>
</dbReference>
<dbReference type="PANTHER" id="PTHR45744:SF2">
    <property type="entry name" value="TYROSINE AMINOTRANSFERASE"/>
    <property type="match status" value="1"/>
</dbReference>
<gene>
    <name evidence="3" type="ORF">ASNO1_06870</name>
</gene>
<dbReference type="SUPFAM" id="SSF53383">
    <property type="entry name" value="PLP-dependent transferases"/>
    <property type="match status" value="1"/>
</dbReference>
<proteinExistence type="predicted"/>
<feature type="compositionally biased region" description="Low complexity" evidence="1">
    <location>
        <begin position="75"/>
        <end position="84"/>
    </location>
</feature>
<accession>A0ABQ6QK97</accession>
<feature type="domain" description="Aminotransferase class I/classII large" evidence="2">
    <location>
        <begin position="105"/>
        <end position="399"/>
    </location>
</feature>
<protein>
    <submittedName>
        <fullName evidence="3">Pyridoxal phosphate-dependent aminotransferase</fullName>
    </submittedName>
</protein>
<evidence type="ECO:0000313" key="3">
    <source>
        <dbReference type="EMBL" id="GMU04435.1"/>
    </source>
</evidence>
<evidence type="ECO:0000259" key="2">
    <source>
        <dbReference type="Pfam" id="PF00155"/>
    </source>
</evidence>
<dbReference type="GO" id="GO:0008483">
    <property type="term" value="F:transaminase activity"/>
    <property type="evidence" value="ECO:0007669"/>
    <property type="project" value="UniProtKB-KW"/>
</dbReference>
<organism evidence="3 4">
    <name type="scientific">Corallococcus caeni</name>
    <dbReference type="NCBI Taxonomy" id="3082388"/>
    <lineage>
        <taxon>Bacteria</taxon>
        <taxon>Pseudomonadati</taxon>
        <taxon>Myxococcota</taxon>
        <taxon>Myxococcia</taxon>
        <taxon>Myxococcales</taxon>
        <taxon>Cystobacterineae</taxon>
        <taxon>Myxococcaceae</taxon>
        <taxon>Corallococcus</taxon>
    </lineage>
</organism>
<dbReference type="InterPro" id="IPR015424">
    <property type="entry name" value="PyrdxlP-dep_Trfase"/>
</dbReference>
<keyword evidence="4" id="KW-1185">Reference proteome</keyword>
<dbReference type="Pfam" id="PF00155">
    <property type="entry name" value="Aminotran_1_2"/>
    <property type="match status" value="1"/>
</dbReference>
<reference evidence="3 4" key="1">
    <citation type="journal article" date="2024" name="Arch. Microbiol.">
        <title>Corallococcus caeni sp. nov., a novel myxobacterium isolated from activated sludge.</title>
        <authorList>
            <person name="Tomita S."/>
            <person name="Nakai R."/>
            <person name="Kuroda K."/>
            <person name="Kurashita H."/>
            <person name="Hatamoto M."/>
            <person name="Yamaguchi T."/>
            <person name="Narihiro T."/>
        </authorList>
    </citation>
    <scope>NUCLEOTIDE SEQUENCE [LARGE SCALE GENOMIC DNA]</scope>
    <source>
        <strain evidence="3 4">NO1</strain>
    </source>
</reference>
<keyword evidence="3" id="KW-0808">Transferase</keyword>
<name>A0ABQ6QK97_9BACT</name>
<dbReference type="InterPro" id="IPR015421">
    <property type="entry name" value="PyrdxlP-dep_Trfase_major"/>
</dbReference>
<evidence type="ECO:0000313" key="4">
    <source>
        <dbReference type="Proteomes" id="UP001342631"/>
    </source>
</evidence>
<dbReference type="RefSeq" id="WP_338274439.1">
    <property type="nucleotide sequence ID" value="NZ_BTTX01000001.1"/>
</dbReference>
<sequence length="433" mass="45206">MSRFSLRTAFPRTPNPLSQAVAERLARGLPLLDLAETNPTRVGLPLPAAELLLAGAASPTASSLLPEPVAGRGGPTPAAARDGALPAPPGREGGSTPSPFVYAPEPFGLPSARHAVAAHLSRRGPPVEAAHVVLGASTSEAYGWLLKLLCDPGDNVLVPAPGYPLVDVLARLEGVHARSFRLPAVHGFGLDAGQVEAAVDARTRAVLVVNPGNPTGHFLHEDELHALADVCARHGLALISDEVFSDFAWDVEAGRVTSVAGRPLPCLTFSLSGLSKVAGLPGLKLAWLHVGGPVHARDEALARLEDVADAALSVATPVQLALPALLAHAPRFQQAVLERVKGNRERLLQARPADAAWDVVASHGGWSAVLRIPHHPGEEATCLRLLEEGVRVQPGYFFDFGGGAYLVLSLLPTPEVFTAALVPLLRVLSPPAG</sequence>
<dbReference type="InterPro" id="IPR004839">
    <property type="entry name" value="Aminotransferase_I/II_large"/>
</dbReference>
<evidence type="ECO:0000256" key="1">
    <source>
        <dbReference type="SAM" id="MobiDB-lite"/>
    </source>
</evidence>
<comment type="caution">
    <text evidence="3">The sequence shown here is derived from an EMBL/GenBank/DDBJ whole genome shotgun (WGS) entry which is preliminary data.</text>
</comment>
<dbReference type="Proteomes" id="UP001342631">
    <property type="component" value="Unassembled WGS sequence"/>
</dbReference>